<dbReference type="AlphaFoldDB" id="A0A427AI13"/>
<feature type="compositionally biased region" description="Basic and acidic residues" evidence="1">
    <location>
        <begin position="161"/>
        <end position="175"/>
    </location>
</feature>
<protein>
    <submittedName>
        <fullName evidence="2">Uncharacterized protein</fullName>
    </submittedName>
</protein>
<feature type="compositionally biased region" description="Low complexity" evidence="1">
    <location>
        <begin position="89"/>
        <end position="101"/>
    </location>
</feature>
<feature type="region of interest" description="Disordered" evidence="1">
    <location>
        <begin position="1"/>
        <end position="213"/>
    </location>
</feature>
<comment type="caution">
    <text evidence="2">The sequence shown here is derived from an EMBL/GenBank/DDBJ whole genome shotgun (WGS) entry which is preliminary data.</text>
</comment>
<evidence type="ECO:0000313" key="2">
    <source>
        <dbReference type="EMBL" id="RRT75801.1"/>
    </source>
</evidence>
<proteinExistence type="predicted"/>
<organism evidence="2 3">
    <name type="scientific">Ensete ventricosum</name>
    <name type="common">Abyssinian banana</name>
    <name type="synonym">Musa ensete</name>
    <dbReference type="NCBI Taxonomy" id="4639"/>
    <lineage>
        <taxon>Eukaryota</taxon>
        <taxon>Viridiplantae</taxon>
        <taxon>Streptophyta</taxon>
        <taxon>Embryophyta</taxon>
        <taxon>Tracheophyta</taxon>
        <taxon>Spermatophyta</taxon>
        <taxon>Magnoliopsida</taxon>
        <taxon>Liliopsida</taxon>
        <taxon>Zingiberales</taxon>
        <taxon>Musaceae</taxon>
        <taxon>Ensete</taxon>
    </lineage>
</organism>
<feature type="compositionally biased region" description="Pro residues" evidence="1">
    <location>
        <begin position="102"/>
        <end position="115"/>
    </location>
</feature>
<feature type="compositionally biased region" description="Polar residues" evidence="1">
    <location>
        <begin position="146"/>
        <end position="157"/>
    </location>
</feature>
<reference evidence="2 3" key="1">
    <citation type="journal article" date="2014" name="Agronomy (Basel)">
        <title>A Draft Genome Sequence for Ensete ventricosum, the Drought-Tolerant Tree Against Hunger.</title>
        <authorList>
            <person name="Harrison J."/>
            <person name="Moore K.A."/>
            <person name="Paszkiewicz K."/>
            <person name="Jones T."/>
            <person name="Grant M."/>
            <person name="Ambacheew D."/>
            <person name="Muzemil S."/>
            <person name="Studholme D.J."/>
        </authorList>
    </citation>
    <scope>NUCLEOTIDE SEQUENCE [LARGE SCALE GENOMIC DNA]</scope>
</reference>
<gene>
    <name evidence="2" type="ORF">B296_00017171</name>
</gene>
<evidence type="ECO:0000313" key="3">
    <source>
        <dbReference type="Proteomes" id="UP000287651"/>
    </source>
</evidence>
<dbReference type="Proteomes" id="UP000287651">
    <property type="component" value="Unassembled WGS sequence"/>
</dbReference>
<evidence type="ECO:0000256" key="1">
    <source>
        <dbReference type="SAM" id="MobiDB-lite"/>
    </source>
</evidence>
<dbReference type="PANTHER" id="PTHR33472:SF28">
    <property type="entry name" value="BROMO AND FHA DOMAIN-CONTAINING PROTEIN DDB_G0267958"/>
    <property type="match status" value="1"/>
</dbReference>
<accession>A0A427AI13</accession>
<dbReference type="EMBL" id="AMZH03002373">
    <property type="protein sequence ID" value="RRT75801.1"/>
    <property type="molecule type" value="Genomic_DNA"/>
</dbReference>
<name>A0A427AI13_ENSVE</name>
<feature type="compositionally biased region" description="Pro residues" evidence="1">
    <location>
        <begin position="57"/>
        <end position="72"/>
    </location>
</feature>
<dbReference type="PANTHER" id="PTHR33472">
    <property type="entry name" value="OS01G0106600 PROTEIN"/>
    <property type="match status" value="1"/>
</dbReference>
<feature type="compositionally biased region" description="Pro residues" evidence="1">
    <location>
        <begin position="79"/>
        <end position="88"/>
    </location>
</feature>
<sequence>MANQPPAGRPWLLRLASQARMEPQIQAPPPQPALPSRGPPIRLASLALGRTPLLASDPPPSPTQPRPLPQTAPPARLTSPPPTQPRPLPQTALPAQLTSPQPVAPPTPQRPPSPRPVATAAARSPTPPQSPKVIQTPSPPPSSISRMTSTRLPSSTPLPHPEPEPKRTVEQDNAKKSGANGSSNGIVEAQKKSRSDMKAFPSPPPLEKKDIRKTKAVTIAGHNIGAFMDLGSSYGSQTRRQQVHYAKSSSQAEDVKNTEVKTYAEEKLPKVATKQQPMLSLVNSNVQSVNSSLLFNTTCAQRSPGVHINLASNGHEKPSSPH</sequence>
<dbReference type="PRINTS" id="PR01217">
    <property type="entry name" value="PRICHEXTENSN"/>
</dbReference>